<dbReference type="Pfam" id="PF23629">
    <property type="entry name" value="Death_MADD"/>
    <property type="match status" value="1"/>
</dbReference>
<keyword evidence="7" id="KW-0344">Guanine-nucleotide releasing factor</keyword>
<feature type="domain" description="UDENN" evidence="11">
    <location>
        <begin position="15"/>
        <end position="540"/>
    </location>
</feature>
<feature type="compositionally biased region" description="Basic and acidic residues" evidence="10">
    <location>
        <begin position="111"/>
        <end position="123"/>
    </location>
</feature>
<dbReference type="Gene3D" id="3.30.450.200">
    <property type="match status" value="1"/>
</dbReference>
<feature type="compositionally biased region" description="Acidic residues" evidence="10">
    <location>
        <begin position="594"/>
        <end position="605"/>
    </location>
</feature>
<keyword evidence="13 14" id="KW-0808">Transferase</keyword>
<evidence type="ECO:0000313" key="14">
    <source>
        <dbReference type="RefSeq" id="XP_036357039.1"/>
    </source>
</evidence>
<dbReference type="InterPro" id="IPR005112">
    <property type="entry name" value="dDENN_dom"/>
</dbReference>
<feature type="compositionally biased region" description="Polar residues" evidence="10">
    <location>
        <begin position="772"/>
        <end position="796"/>
    </location>
</feature>
<evidence type="ECO:0000256" key="8">
    <source>
        <dbReference type="ARBA" id="ARBA00022703"/>
    </source>
</evidence>
<feature type="compositionally biased region" description="Low complexity" evidence="10">
    <location>
        <begin position="1223"/>
        <end position="1234"/>
    </location>
</feature>
<dbReference type="SMART" id="SM00801">
    <property type="entry name" value="dDENN"/>
    <property type="match status" value="1"/>
</dbReference>
<dbReference type="InterPro" id="IPR005113">
    <property type="entry name" value="uDENN_dom"/>
</dbReference>
<feature type="compositionally biased region" description="Polar residues" evidence="10">
    <location>
        <begin position="1160"/>
        <end position="1173"/>
    </location>
</feature>
<evidence type="ECO:0000313" key="12">
    <source>
        <dbReference type="Proteomes" id="UP000515154"/>
    </source>
</evidence>
<feature type="region of interest" description="Disordered" evidence="10">
    <location>
        <begin position="1212"/>
        <end position="1249"/>
    </location>
</feature>
<dbReference type="GO" id="GO:0006915">
    <property type="term" value="P:apoptotic process"/>
    <property type="evidence" value="ECO:0007669"/>
    <property type="project" value="UniProtKB-KW"/>
</dbReference>
<dbReference type="InterPro" id="IPR037516">
    <property type="entry name" value="Tripartite_DENN"/>
</dbReference>
<dbReference type="RefSeq" id="XP_036357038.1">
    <property type="nucleotide sequence ID" value="XM_036501145.1"/>
</dbReference>
<evidence type="ECO:0000256" key="6">
    <source>
        <dbReference type="ARBA" id="ARBA00022490"/>
    </source>
</evidence>
<gene>
    <name evidence="13 14" type="primary">LOC115209646</name>
</gene>
<evidence type="ECO:0000256" key="3">
    <source>
        <dbReference type="ARBA" id="ARBA00005978"/>
    </source>
</evidence>
<feature type="compositionally biased region" description="Low complexity" evidence="10">
    <location>
        <begin position="678"/>
        <end position="690"/>
    </location>
</feature>
<dbReference type="InterPro" id="IPR057469">
    <property type="entry name" value="PH_MADD"/>
</dbReference>
<feature type="region of interest" description="Disordered" evidence="10">
    <location>
        <begin position="587"/>
        <end position="614"/>
    </location>
</feature>
<dbReference type="FunFam" id="3.40.50.11500:FF:000002">
    <property type="entry name" value="MAP kinase-activating death domain protein-like Protein"/>
    <property type="match status" value="1"/>
</dbReference>
<dbReference type="RefSeq" id="XP_036357039.1">
    <property type="nucleotide sequence ID" value="XM_036501146.1"/>
</dbReference>
<evidence type="ECO:0000313" key="13">
    <source>
        <dbReference type="RefSeq" id="XP_036357038.1"/>
    </source>
</evidence>
<keyword evidence="12" id="KW-1185">Reference proteome</keyword>
<evidence type="ECO:0000256" key="1">
    <source>
        <dbReference type="ARBA" id="ARBA00004236"/>
    </source>
</evidence>
<feature type="region of interest" description="Disordered" evidence="10">
    <location>
        <begin position="889"/>
        <end position="920"/>
    </location>
</feature>
<evidence type="ECO:0000259" key="11">
    <source>
        <dbReference type="PROSITE" id="PS50211"/>
    </source>
</evidence>
<dbReference type="PROSITE" id="PS50211">
    <property type="entry name" value="DENN"/>
    <property type="match status" value="1"/>
</dbReference>
<feature type="compositionally biased region" description="Polar residues" evidence="10">
    <location>
        <begin position="906"/>
        <end position="920"/>
    </location>
</feature>
<reference evidence="13 14" key="1">
    <citation type="submission" date="2025-08" db="UniProtKB">
        <authorList>
            <consortium name="RefSeq"/>
        </authorList>
    </citation>
    <scope>IDENTIFICATION</scope>
</reference>
<dbReference type="GO" id="GO:0016301">
    <property type="term" value="F:kinase activity"/>
    <property type="evidence" value="ECO:0007669"/>
    <property type="project" value="UniProtKB-KW"/>
</dbReference>
<dbReference type="PANTHER" id="PTHR13008:SF7">
    <property type="entry name" value="MAP KINASE-ACTIVATING DEATH DOMAIN PROTEIN"/>
    <property type="match status" value="1"/>
</dbReference>
<dbReference type="GO" id="GO:0042981">
    <property type="term" value="P:regulation of apoptotic process"/>
    <property type="evidence" value="ECO:0007669"/>
    <property type="project" value="TreeGrafter"/>
</dbReference>
<dbReference type="Proteomes" id="UP000515154">
    <property type="component" value="Linkage group LG3"/>
</dbReference>
<dbReference type="Pfam" id="PF03456">
    <property type="entry name" value="uDENN"/>
    <property type="match status" value="1"/>
</dbReference>
<feature type="compositionally biased region" description="Polar residues" evidence="10">
    <location>
        <begin position="1035"/>
        <end position="1059"/>
    </location>
</feature>
<keyword evidence="9" id="KW-0472">Membrane</keyword>
<feature type="compositionally biased region" description="Basic residues" evidence="10">
    <location>
        <begin position="139"/>
        <end position="150"/>
    </location>
</feature>
<keyword evidence="8" id="KW-0053">Apoptosis</keyword>
<dbReference type="InterPro" id="IPR056574">
    <property type="entry name" value="Death_MADD"/>
</dbReference>
<dbReference type="InterPro" id="IPR043153">
    <property type="entry name" value="DENN_C"/>
</dbReference>
<sequence>MCEYMKKYFSPRLLDYIVIVGTRNPYHNNNVAQTPELLRRYPVEDHKDFPLPNDVIFFCQPEGCISEGPRRTSLRETTPFVFTLTEKDSGIVRYGICVNFFRPFERKTHSSEKSRDRYDHYGDPNKLAPHHGDTDHPQRSPRTRRRLKTASRVRNNTLTSLCIVSHHPFFSTFRECLLLLRKLIDACHDRSCTRRIGGSKGSTRDTVWSVLTGQCTDSIPGLVLHEIREIEIWMLRLLSAPVPVPAKTRVEVQVLPKDMVSSSLLFALPDHTRFTLVDFPLHLPLELLGVETCLRVLTLILLEHKIVLQSRDYNALSMSVMAFVSMLYPLEYMFPVIPLLPTCMSSAEQLLLVPTPYIIGVPSSFFLYKAGFTMPDDVWLVDLDSNKIQAPTGAEELPLLPDHEGGKLKNHLKQALASMSMTPQPIKNLDALAQSPELLKRRESFDSNTGFNPLIYGNDVDSVDVATRVAMVRFFNSPNILGNFSEHTRTLRLYPRPVVAFQLYSFLKSRPVKTHFTAKLARTQAVEFYAEWSLCPSNVVFLRVQTAVYDPSLIGDKPKWYSHQLQPVEFKVYDSNSSLGAALTSASEIHSDDNPTDESGSDSDGADSTSSSYSSLSDFVTDMVNSEIDGDTPIFVPENQILAVDHSKIFSPPSKLLVPETNISTNESSLTTHESDGDSSASSSPTYSQDNHPSFAEDQKEVVPDVFQYDPQNTSVESKLSNSSSRSVTGGGKPGYVQPLSSSASSQAPVVPSLKSNTNEKRNTPYSLPLSDRTQSLESPVGPSRTSGTPSYSSQKPAFGAISTAHTSGKRPLKLKQLSESSDKSPTASSIMSTISSELSGLAQSTSSTLSGFLGELAGNNRSVMPNFHSKPQNKPFAPLGNRRARVEKSGLVKQATSQRPREITRQQSTESRPNSNSENQSFLKEIISSVVEGHGVSWLKINRLKKLMEDENYRNFVVSRLNKNLDKKLTDDSQHIEDVCVNRQVFKGMLTVLRAMVHGLEYTYTNYGLGGMASAFMVLEILHTHYWLKEVGNNSNKSEASVTPEISSPYGSRESLSSKGEDSPKNPEARSLHEEHMVAALGHTYTGWLPERVSPSQMYSDQSSSSASTESGSPVIINGEEFENIEIASVGETTSEDAYRDTDAGEAEEQSESDKSHSADQTNTTDSASENVKSCDIVVTGAEPDKQSADTESDILHDLVRNKELLKARKKNKVNSIDSEVSDGSTLVSSSSDNQPEEERRQKPKVSHHLVRNTVSDSEMELSGMVNYHRRSRSSSIWSTKSNLSAGFRYHDGKMINTSPLPSPETGKTYLFEGLIGKERSRLWDSMQFWEDMFLDAVAQERDIIGMDQGPGEMMERYNSLGDSEKKRLEHDEDKLLSDMLYNHIGFMVMMDVKKPEIKKKIRRLLGKSHIGLQYSQDVNNLLDEVNKLNGNDIDLKPMGSRLMQKQSFTVHWGSDNTGDMLFMEVCDDCIILRSVTGAICDRWWYEKLVNMTYCPKTKVLCLWRKYGERVHLNQFYTKKCRELYFCVKETMDKAAARNNGKVPGPDIGGEFPVQDLRSGQGGLLQVCMDGIGFLLANSKDFEFFIELCRVKKCFTQKGGIFVLEEFDPKTRQVIPHKFKSSMADQICYAVLCVFSYVAAGIENGKLTKVHSLECLNKDYSNNNGSSNISNSNNSSVICNILQSSAKGSPRTNTSSPRCSPPCPSPAVALTNLGKSTNEVTTAH</sequence>
<evidence type="ECO:0000256" key="5">
    <source>
        <dbReference type="ARBA" id="ARBA00022475"/>
    </source>
</evidence>
<evidence type="ECO:0000256" key="4">
    <source>
        <dbReference type="ARBA" id="ARBA00017868"/>
    </source>
</evidence>
<keyword evidence="13 14" id="KW-0418">Kinase</keyword>
<dbReference type="GO" id="GO:0032483">
    <property type="term" value="P:regulation of Rab protein signal transduction"/>
    <property type="evidence" value="ECO:0007669"/>
    <property type="project" value="TreeGrafter"/>
</dbReference>
<comment type="subcellular location">
    <subcellularLocation>
        <location evidence="1">Cell membrane</location>
    </subcellularLocation>
    <subcellularLocation>
        <location evidence="2">Cytoplasm</location>
    </subcellularLocation>
</comment>
<feature type="compositionally biased region" description="Basic and acidic residues" evidence="10">
    <location>
        <begin position="1060"/>
        <end position="1072"/>
    </location>
</feature>
<feature type="compositionally biased region" description="Low complexity" evidence="10">
    <location>
        <begin position="737"/>
        <end position="754"/>
    </location>
</feature>
<feature type="region of interest" description="Disordered" evidence="10">
    <location>
        <begin position="1096"/>
        <end position="1115"/>
    </location>
</feature>
<dbReference type="GO" id="GO:0005886">
    <property type="term" value="C:plasma membrane"/>
    <property type="evidence" value="ECO:0007669"/>
    <property type="project" value="UniProtKB-SubCell"/>
</dbReference>
<proteinExistence type="inferred from homology"/>
<comment type="similarity">
    <text evidence="3">Belongs to the MADD family.</text>
</comment>
<evidence type="ECO:0000256" key="7">
    <source>
        <dbReference type="ARBA" id="ARBA00022658"/>
    </source>
</evidence>
<accession>A0A7E6ENX0</accession>
<dbReference type="InterPro" id="IPR001194">
    <property type="entry name" value="cDENN_dom"/>
</dbReference>
<organism evidence="12 13">
    <name type="scientific">Octopus sinensis</name>
    <name type="common">East Asian common octopus</name>
    <dbReference type="NCBI Taxonomy" id="2607531"/>
    <lineage>
        <taxon>Eukaryota</taxon>
        <taxon>Metazoa</taxon>
        <taxon>Spiralia</taxon>
        <taxon>Lophotrochozoa</taxon>
        <taxon>Mollusca</taxon>
        <taxon>Cephalopoda</taxon>
        <taxon>Coleoidea</taxon>
        <taxon>Octopodiformes</taxon>
        <taxon>Octopoda</taxon>
        <taxon>Incirrata</taxon>
        <taxon>Octopodidae</taxon>
        <taxon>Octopus</taxon>
    </lineage>
</organism>
<evidence type="ECO:0000256" key="10">
    <source>
        <dbReference type="SAM" id="MobiDB-lite"/>
    </source>
</evidence>
<dbReference type="GO" id="GO:0005085">
    <property type="term" value="F:guanyl-nucleotide exchange factor activity"/>
    <property type="evidence" value="ECO:0007669"/>
    <property type="project" value="UniProtKB-KW"/>
</dbReference>
<dbReference type="SMART" id="SM00799">
    <property type="entry name" value="DENN"/>
    <property type="match status" value="1"/>
</dbReference>
<feature type="region of interest" description="Disordered" evidence="10">
    <location>
        <begin position="714"/>
        <end position="830"/>
    </location>
</feature>
<dbReference type="SMART" id="SM00800">
    <property type="entry name" value="uDENN"/>
    <property type="match status" value="1"/>
</dbReference>
<name>A0A7E6ENX0_9MOLL</name>
<dbReference type="InterPro" id="IPR039980">
    <property type="entry name" value="MADD"/>
</dbReference>
<dbReference type="PANTHER" id="PTHR13008">
    <property type="entry name" value="MAP-KINASE ACTIVATING DEATH DOMAIN PROTEIN MADD /DENN/AEX-3 C.ELEGANS"/>
    <property type="match status" value="1"/>
</dbReference>
<dbReference type="GO" id="GO:0005829">
    <property type="term" value="C:cytosol"/>
    <property type="evidence" value="ECO:0007669"/>
    <property type="project" value="TreeGrafter"/>
</dbReference>
<feature type="region of interest" description="Disordered" evidence="10">
    <location>
        <begin position="1035"/>
        <end position="1072"/>
    </location>
</feature>
<keyword evidence="5" id="KW-1003">Cell membrane</keyword>
<evidence type="ECO:0000256" key="2">
    <source>
        <dbReference type="ARBA" id="ARBA00004496"/>
    </source>
</evidence>
<keyword evidence="6" id="KW-0963">Cytoplasm</keyword>
<feature type="region of interest" description="Disordered" evidence="10">
    <location>
        <begin position="666"/>
        <end position="696"/>
    </location>
</feature>
<feature type="region of interest" description="Disordered" evidence="10">
    <location>
        <begin position="1130"/>
        <end position="1175"/>
    </location>
</feature>
<feature type="compositionally biased region" description="Polar residues" evidence="10">
    <location>
        <begin position="714"/>
        <end position="728"/>
    </location>
</feature>
<evidence type="ECO:0000256" key="9">
    <source>
        <dbReference type="ARBA" id="ARBA00023136"/>
    </source>
</evidence>
<dbReference type="Gene3D" id="3.40.50.11500">
    <property type="match status" value="1"/>
</dbReference>
<dbReference type="Pfam" id="PF02141">
    <property type="entry name" value="DENN"/>
    <property type="match status" value="1"/>
</dbReference>
<dbReference type="Pfam" id="PF25328">
    <property type="entry name" value="PH_MADD"/>
    <property type="match status" value="1"/>
</dbReference>
<feature type="region of interest" description="Disordered" evidence="10">
    <location>
        <begin position="111"/>
        <end position="150"/>
    </location>
</feature>
<protein>
    <recommendedName>
        <fullName evidence="4">MAP kinase-activating death domain protein</fullName>
    </recommendedName>
</protein>